<accession>A0A8R7R1D8</accession>
<dbReference type="AlphaFoldDB" id="A0A8R7R1D8"/>
<evidence type="ECO:0000313" key="1">
    <source>
        <dbReference type="EnsemblPlants" id="TuG1812G0700001397.01.T01.cds429602"/>
    </source>
</evidence>
<reference evidence="2" key="1">
    <citation type="journal article" date="2013" name="Nature">
        <title>Draft genome of the wheat A-genome progenitor Triticum urartu.</title>
        <authorList>
            <person name="Ling H.Q."/>
            <person name="Zhao S."/>
            <person name="Liu D."/>
            <person name="Wang J."/>
            <person name="Sun H."/>
            <person name="Zhang C."/>
            <person name="Fan H."/>
            <person name="Li D."/>
            <person name="Dong L."/>
            <person name="Tao Y."/>
            <person name="Gao C."/>
            <person name="Wu H."/>
            <person name="Li Y."/>
            <person name="Cui Y."/>
            <person name="Guo X."/>
            <person name="Zheng S."/>
            <person name="Wang B."/>
            <person name="Yu K."/>
            <person name="Liang Q."/>
            <person name="Yang W."/>
            <person name="Lou X."/>
            <person name="Chen J."/>
            <person name="Feng M."/>
            <person name="Jian J."/>
            <person name="Zhang X."/>
            <person name="Luo G."/>
            <person name="Jiang Y."/>
            <person name="Liu J."/>
            <person name="Wang Z."/>
            <person name="Sha Y."/>
            <person name="Zhang B."/>
            <person name="Wu H."/>
            <person name="Tang D."/>
            <person name="Shen Q."/>
            <person name="Xue P."/>
            <person name="Zou S."/>
            <person name="Wang X."/>
            <person name="Liu X."/>
            <person name="Wang F."/>
            <person name="Yang Y."/>
            <person name="An X."/>
            <person name="Dong Z."/>
            <person name="Zhang K."/>
            <person name="Zhang X."/>
            <person name="Luo M.C."/>
            <person name="Dvorak J."/>
            <person name="Tong Y."/>
            <person name="Wang J."/>
            <person name="Yang H."/>
            <person name="Li Z."/>
            <person name="Wang D."/>
            <person name="Zhang A."/>
            <person name="Wang J."/>
        </authorList>
    </citation>
    <scope>NUCLEOTIDE SEQUENCE</scope>
    <source>
        <strain evidence="2">cv. G1812</strain>
    </source>
</reference>
<name>A0A8R7R1D8_TRIUA</name>
<organism evidence="1 2">
    <name type="scientific">Triticum urartu</name>
    <name type="common">Red wild einkorn</name>
    <name type="synonym">Crithodium urartu</name>
    <dbReference type="NCBI Taxonomy" id="4572"/>
    <lineage>
        <taxon>Eukaryota</taxon>
        <taxon>Viridiplantae</taxon>
        <taxon>Streptophyta</taxon>
        <taxon>Embryophyta</taxon>
        <taxon>Tracheophyta</taxon>
        <taxon>Spermatophyta</taxon>
        <taxon>Magnoliopsida</taxon>
        <taxon>Liliopsida</taxon>
        <taxon>Poales</taxon>
        <taxon>Poaceae</taxon>
        <taxon>BOP clade</taxon>
        <taxon>Pooideae</taxon>
        <taxon>Triticodae</taxon>
        <taxon>Triticeae</taxon>
        <taxon>Triticinae</taxon>
        <taxon>Triticum</taxon>
    </lineage>
</organism>
<dbReference type="EnsemblPlants" id="TuG1812G0700001397.01.T01">
    <property type="protein sequence ID" value="TuG1812G0700001397.01.T01.cds429602"/>
    <property type="gene ID" value="TuG1812G0700001397.01"/>
</dbReference>
<reference evidence="1" key="3">
    <citation type="submission" date="2022-06" db="UniProtKB">
        <authorList>
            <consortium name="EnsemblPlants"/>
        </authorList>
    </citation>
    <scope>IDENTIFICATION</scope>
</reference>
<dbReference type="Gramene" id="TuG1812G0700001397.01.T01">
    <property type="protein sequence ID" value="TuG1812G0700001397.01.T01.cds429602"/>
    <property type="gene ID" value="TuG1812G0700001397.01"/>
</dbReference>
<protein>
    <submittedName>
        <fullName evidence="1">Uncharacterized protein</fullName>
    </submittedName>
</protein>
<sequence length="40" mass="4777">MNWKDYRASIMTEQARDRICNSSVCYMGCQTKEVHNMNDF</sequence>
<keyword evidence="2" id="KW-1185">Reference proteome</keyword>
<evidence type="ECO:0000313" key="2">
    <source>
        <dbReference type="Proteomes" id="UP000015106"/>
    </source>
</evidence>
<reference evidence="1" key="2">
    <citation type="submission" date="2018-03" db="EMBL/GenBank/DDBJ databases">
        <title>The Triticum urartu genome reveals the dynamic nature of wheat genome evolution.</title>
        <authorList>
            <person name="Ling H."/>
            <person name="Ma B."/>
            <person name="Shi X."/>
            <person name="Liu H."/>
            <person name="Dong L."/>
            <person name="Sun H."/>
            <person name="Cao Y."/>
            <person name="Gao Q."/>
            <person name="Zheng S."/>
            <person name="Li Y."/>
            <person name="Yu Y."/>
            <person name="Du H."/>
            <person name="Qi M."/>
            <person name="Li Y."/>
            <person name="Yu H."/>
            <person name="Cui Y."/>
            <person name="Wang N."/>
            <person name="Chen C."/>
            <person name="Wu H."/>
            <person name="Zhao Y."/>
            <person name="Zhang J."/>
            <person name="Li Y."/>
            <person name="Zhou W."/>
            <person name="Zhang B."/>
            <person name="Hu W."/>
            <person name="Eijk M."/>
            <person name="Tang J."/>
            <person name="Witsenboer H."/>
            <person name="Zhao S."/>
            <person name="Li Z."/>
            <person name="Zhang A."/>
            <person name="Wang D."/>
            <person name="Liang C."/>
        </authorList>
    </citation>
    <scope>NUCLEOTIDE SEQUENCE [LARGE SCALE GENOMIC DNA]</scope>
    <source>
        <strain evidence="1">cv. G1812</strain>
    </source>
</reference>
<proteinExistence type="predicted"/>
<dbReference type="Proteomes" id="UP000015106">
    <property type="component" value="Chromosome 7"/>
</dbReference>